<feature type="transmembrane region" description="Helical" evidence="6">
    <location>
        <begin position="115"/>
        <end position="135"/>
    </location>
</feature>
<dbReference type="GO" id="GO:0033013">
    <property type="term" value="P:tetrapyrrole metabolic process"/>
    <property type="evidence" value="ECO:0007669"/>
    <property type="project" value="UniProtKB-ARBA"/>
</dbReference>
<keyword evidence="8" id="KW-1185">Reference proteome</keyword>
<protein>
    <recommendedName>
        <fullName evidence="9">TspO/MBR-related protein</fullName>
    </recommendedName>
</protein>
<accession>A0A383VAZ8</accession>
<evidence type="ECO:0000256" key="4">
    <source>
        <dbReference type="ARBA" id="ARBA00022989"/>
    </source>
</evidence>
<feature type="transmembrane region" description="Helical" evidence="6">
    <location>
        <begin position="141"/>
        <end position="164"/>
    </location>
</feature>
<dbReference type="InterPro" id="IPR038330">
    <property type="entry name" value="TspO/MBR-related_sf"/>
</dbReference>
<evidence type="ECO:0000256" key="2">
    <source>
        <dbReference type="ARBA" id="ARBA00007524"/>
    </source>
</evidence>
<comment type="subcellular location">
    <subcellularLocation>
        <location evidence="1">Membrane</location>
        <topology evidence="1">Multi-pass membrane protein</topology>
    </subcellularLocation>
</comment>
<feature type="transmembrane region" description="Helical" evidence="6">
    <location>
        <begin position="90"/>
        <end position="108"/>
    </location>
</feature>
<dbReference type="STRING" id="3088.A0A383VAZ8"/>
<feature type="transmembrane region" description="Helical" evidence="6">
    <location>
        <begin position="57"/>
        <end position="78"/>
    </location>
</feature>
<dbReference type="AlphaFoldDB" id="A0A383VAZ8"/>
<evidence type="ECO:0000256" key="3">
    <source>
        <dbReference type="ARBA" id="ARBA00022692"/>
    </source>
</evidence>
<evidence type="ECO:0000256" key="5">
    <source>
        <dbReference type="ARBA" id="ARBA00023136"/>
    </source>
</evidence>
<evidence type="ECO:0000256" key="6">
    <source>
        <dbReference type="SAM" id="Phobius"/>
    </source>
</evidence>
<dbReference type="GO" id="GO:0016020">
    <property type="term" value="C:membrane"/>
    <property type="evidence" value="ECO:0007669"/>
    <property type="project" value="UniProtKB-SubCell"/>
</dbReference>
<sequence length="177" mass="19673">MVAHDLSGHLAVVDWKQLAVAVAIPLAGGIGGSLATANEIKTWYRSINKPSWTPPNWLFGPVWTALYTMMGLASYLVWRQGGFEQQALPLAVYGLQLALNFLWTPLFFKVHRLDLASADIAGMWLAIVATIRQFRPVIGDLALLLLLPYLAWVSYASALTFWIWRHNPTRTGRAKAA</sequence>
<dbReference type="Proteomes" id="UP000256970">
    <property type="component" value="Unassembled WGS sequence"/>
</dbReference>
<comment type="similarity">
    <text evidence="2">Belongs to the TspO/BZRP family.</text>
</comment>
<evidence type="ECO:0000313" key="8">
    <source>
        <dbReference type="Proteomes" id="UP000256970"/>
    </source>
</evidence>
<evidence type="ECO:0000256" key="1">
    <source>
        <dbReference type="ARBA" id="ARBA00004141"/>
    </source>
</evidence>
<reference evidence="7 8" key="1">
    <citation type="submission" date="2016-10" db="EMBL/GenBank/DDBJ databases">
        <authorList>
            <person name="Cai Z."/>
        </authorList>
    </citation>
    <scope>NUCLEOTIDE SEQUENCE [LARGE SCALE GENOMIC DNA]</scope>
</reference>
<keyword evidence="4 6" id="KW-1133">Transmembrane helix</keyword>
<evidence type="ECO:0000313" key="7">
    <source>
        <dbReference type="EMBL" id="SZX61536.1"/>
    </source>
</evidence>
<dbReference type="CDD" id="cd15904">
    <property type="entry name" value="TSPO_MBR"/>
    <property type="match status" value="1"/>
</dbReference>
<name>A0A383VAZ8_TETOB</name>
<feature type="transmembrane region" description="Helical" evidence="6">
    <location>
        <begin position="18"/>
        <end position="37"/>
    </location>
</feature>
<proteinExistence type="inferred from homology"/>
<gene>
    <name evidence="7" type="ORF">BQ4739_LOCUS2050</name>
</gene>
<dbReference type="Gene3D" id="1.20.1260.100">
    <property type="entry name" value="TspO/MBR protein"/>
    <property type="match status" value="1"/>
</dbReference>
<dbReference type="Pfam" id="PF03073">
    <property type="entry name" value="TspO_MBR"/>
    <property type="match status" value="1"/>
</dbReference>
<dbReference type="PANTHER" id="PTHR10057:SF0">
    <property type="entry name" value="TRANSLOCATOR PROTEIN"/>
    <property type="match status" value="1"/>
</dbReference>
<dbReference type="FunFam" id="1.20.1260.100:FF:000001">
    <property type="entry name" value="translocator protein 2"/>
    <property type="match status" value="1"/>
</dbReference>
<dbReference type="PIRSF" id="PIRSF005859">
    <property type="entry name" value="PBR"/>
    <property type="match status" value="1"/>
</dbReference>
<keyword evidence="3 6" id="KW-0812">Transmembrane</keyword>
<dbReference type="EMBL" id="FNXT01000153">
    <property type="protein sequence ID" value="SZX61536.1"/>
    <property type="molecule type" value="Genomic_DNA"/>
</dbReference>
<dbReference type="PANTHER" id="PTHR10057">
    <property type="entry name" value="PERIPHERAL-TYPE BENZODIAZEPINE RECEPTOR"/>
    <property type="match status" value="1"/>
</dbReference>
<evidence type="ECO:0008006" key="9">
    <source>
        <dbReference type="Google" id="ProtNLM"/>
    </source>
</evidence>
<keyword evidence="5 6" id="KW-0472">Membrane</keyword>
<dbReference type="InterPro" id="IPR004307">
    <property type="entry name" value="TspO_MBR"/>
</dbReference>
<organism evidence="7 8">
    <name type="scientific">Tetradesmus obliquus</name>
    <name type="common">Green alga</name>
    <name type="synonym">Acutodesmus obliquus</name>
    <dbReference type="NCBI Taxonomy" id="3088"/>
    <lineage>
        <taxon>Eukaryota</taxon>
        <taxon>Viridiplantae</taxon>
        <taxon>Chlorophyta</taxon>
        <taxon>core chlorophytes</taxon>
        <taxon>Chlorophyceae</taxon>
        <taxon>CS clade</taxon>
        <taxon>Sphaeropleales</taxon>
        <taxon>Scenedesmaceae</taxon>
        <taxon>Tetradesmus</taxon>
    </lineage>
</organism>